<proteinExistence type="predicted"/>
<dbReference type="AlphaFoldDB" id="A0A6P1MAK5"/>
<name>A0A6P1MAK5_9BACT</name>
<dbReference type="Proteomes" id="UP000464954">
    <property type="component" value="Chromosome"/>
</dbReference>
<evidence type="ECO:0000313" key="2">
    <source>
        <dbReference type="Proteomes" id="UP000464954"/>
    </source>
</evidence>
<organism evidence="1 2">
    <name type="scientific">Tichowtungia aerotolerans</name>
    <dbReference type="NCBI Taxonomy" id="2697043"/>
    <lineage>
        <taxon>Bacteria</taxon>
        <taxon>Pseudomonadati</taxon>
        <taxon>Kiritimatiellota</taxon>
        <taxon>Tichowtungiia</taxon>
        <taxon>Tichowtungiales</taxon>
        <taxon>Tichowtungiaceae</taxon>
        <taxon>Tichowtungia</taxon>
    </lineage>
</organism>
<sequence length="85" mass="9920">MKEHNPHLKAAFLETVENQLADNDPPETTETLNRLVKQGISEEDAKLYIAQAVCVEVFDVMTHQKEFNEKRYLKNLKRLPKEPKQ</sequence>
<accession>A0A6P1MAK5</accession>
<evidence type="ECO:0000313" key="1">
    <source>
        <dbReference type="EMBL" id="QHI68596.1"/>
    </source>
</evidence>
<dbReference type="KEGG" id="taer:GT409_03735"/>
<keyword evidence="2" id="KW-1185">Reference proteome</keyword>
<reference evidence="1 2" key="1">
    <citation type="submission" date="2020-01" db="EMBL/GenBank/DDBJ databases">
        <title>Ponticoccus aerotolerans gen. nov., sp. nov., an anaerobic bacterium and proposal of Ponticoccusceae fam. nov., Ponticoccusles ord. nov. and Ponticoccuse classis nov. in the phylum Kiritimatiellaeota.</title>
        <authorList>
            <person name="Zhou L.Y."/>
            <person name="Du Z.J."/>
        </authorList>
    </citation>
    <scope>NUCLEOTIDE SEQUENCE [LARGE SCALE GENOMIC DNA]</scope>
    <source>
        <strain evidence="1 2">S-5007</strain>
    </source>
</reference>
<dbReference type="EMBL" id="CP047593">
    <property type="protein sequence ID" value="QHI68596.1"/>
    <property type="molecule type" value="Genomic_DNA"/>
</dbReference>
<dbReference type="RefSeq" id="WP_160627069.1">
    <property type="nucleotide sequence ID" value="NZ_CP047593.1"/>
</dbReference>
<gene>
    <name evidence="1" type="ORF">GT409_03735</name>
</gene>
<protein>
    <submittedName>
        <fullName evidence="1">Uncharacterized protein</fullName>
    </submittedName>
</protein>